<dbReference type="EMBL" id="ACOU01000002">
    <property type="protein sequence ID" value="EKX73577.1"/>
    <property type="molecule type" value="Genomic_DNA"/>
</dbReference>
<evidence type="ECO:0000313" key="2">
    <source>
        <dbReference type="Proteomes" id="UP000031512"/>
    </source>
</evidence>
<dbReference type="VEuPathDB" id="PiroplasmaDB:BEWA_036130"/>
<protein>
    <submittedName>
        <fullName evidence="1">Uncharacterized protein</fullName>
    </submittedName>
</protein>
<dbReference type="RefSeq" id="XP_004833029.1">
    <property type="nucleotide sequence ID" value="XM_004832972.1"/>
</dbReference>
<dbReference type="eggNOG" id="ENOG502TNDI">
    <property type="taxonomic scope" value="Eukaryota"/>
</dbReference>
<keyword evidence="2" id="KW-1185">Reference proteome</keyword>
<dbReference type="Proteomes" id="UP000031512">
    <property type="component" value="Unassembled WGS sequence"/>
</dbReference>
<proteinExistence type="predicted"/>
<dbReference type="AlphaFoldDB" id="L1LDP9"/>
<name>L1LDP9_THEEQ</name>
<dbReference type="KEGG" id="beq:BEWA_036130"/>
<accession>L1LDP9</accession>
<reference evidence="1 2" key="1">
    <citation type="journal article" date="2012" name="BMC Genomics">
        <title>Comparative genomic analysis and phylogenetic position of Theileria equi.</title>
        <authorList>
            <person name="Kappmeyer L.S."/>
            <person name="Thiagarajan M."/>
            <person name="Herndon D.R."/>
            <person name="Ramsay J.D."/>
            <person name="Caler E."/>
            <person name="Djikeng A."/>
            <person name="Gillespie J.J."/>
            <person name="Lau A.O."/>
            <person name="Roalson E.H."/>
            <person name="Silva J.C."/>
            <person name="Silva M.G."/>
            <person name="Suarez C.E."/>
            <person name="Ueti M.W."/>
            <person name="Nene V.M."/>
            <person name="Mealey R.H."/>
            <person name="Knowles D.P."/>
            <person name="Brayton K.A."/>
        </authorList>
    </citation>
    <scope>NUCLEOTIDE SEQUENCE [LARGE SCALE GENOMIC DNA]</scope>
    <source>
        <strain evidence="1 2">WA</strain>
    </source>
</reference>
<evidence type="ECO:0000313" key="1">
    <source>
        <dbReference type="EMBL" id="EKX73577.1"/>
    </source>
</evidence>
<organism evidence="1 2">
    <name type="scientific">Theileria equi strain WA</name>
    <dbReference type="NCBI Taxonomy" id="1537102"/>
    <lineage>
        <taxon>Eukaryota</taxon>
        <taxon>Sar</taxon>
        <taxon>Alveolata</taxon>
        <taxon>Apicomplexa</taxon>
        <taxon>Aconoidasida</taxon>
        <taxon>Piroplasmida</taxon>
        <taxon>Theileriidae</taxon>
        <taxon>Theileria</taxon>
    </lineage>
</organism>
<dbReference type="GeneID" id="15807981"/>
<comment type="caution">
    <text evidence="1">The sequence shown here is derived from an EMBL/GenBank/DDBJ whole genome shotgun (WGS) entry which is preliminary data.</text>
</comment>
<gene>
    <name evidence="1" type="ORF">BEWA_036130</name>
</gene>
<sequence>MWLLIGKIAGDVSKCASSDIKIWNSFVDSCENKLESCDQKDILRIVRAIINFYRFYGHEIRTRDHPFVEAVLEQVVKYCEAYNCGELGEISEIFSDLANHNPFVLQGVFTLLSKISITFKLRLAEAIPIDVIKLSLAFSKLGIRDDPLFGTLVNFACNGSNGFRLEDHRILLTSYAIIGYYDEKLLEIVLDGYSKTKNLSSNDLGILSFIFSKLDYKNDRVKQLFYKHKIDSVELFDIPSFCANLYKLDITVPENLVKRIDVDKLSAELFFDTVPLLARSIFPDELIMTKYLEFIKDSTFDDHVKILEYIVNSEFTESMEKLCNMCIKHIFEGISRDNLHALPAEGETFANTSSIDNFQTLQLLIKLPCCWLYDYIEKFGTIFKSVPIKYKSQFITLLFGLYTFFDFAPGSSLIPEIEKHFGTSIQEALSEIIAQENVNRAPYTLCAEVEELLGDKTEVSIL</sequence>
<dbReference type="OrthoDB" id="361807at2759"/>